<feature type="compositionally biased region" description="Basic residues" evidence="1">
    <location>
        <begin position="87"/>
        <end position="102"/>
    </location>
</feature>
<dbReference type="Proteomes" id="UP000324222">
    <property type="component" value="Unassembled WGS sequence"/>
</dbReference>
<organism evidence="2 3">
    <name type="scientific">Portunus trituberculatus</name>
    <name type="common">Swimming crab</name>
    <name type="synonym">Neptunus trituberculatus</name>
    <dbReference type="NCBI Taxonomy" id="210409"/>
    <lineage>
        <taxon>Eukaryota</taxon>
        <taxon>Metazoa</taxon>
        <taxon>Ecdysozoa</taxon>
        <taxon>Arthropoda</taxon>
        <taxon>Crustacea</taxon>
        <taxon>Multicrustacea</taxon>
        <taxon>Malacostraca</taxon>
        <taxon>Eumalacostraca</taxon>
        <taxon>Eucarida</taxon>
        <taxon>Decapoda</taxon>
        <taxon>Pleocyemata</taxon>
        <taxon>Brachyura</taxon>
        <taxon>Eubrachyura</taxon>
        <taxon>Portunoidea</taxon>
        <taxon>Portunidae</taxon>
        <taxon>Portuninae</taxon>
        <taxon>Portunus</taxon>
    </lineage>
</organism>
<evidence type="ECO:0000313" key="3">
    <source>
        <dbReference type="Proteomes" id="UP000324222"/>
    </source>
</evidence>
<sequence>MIDIETSYHESPVSNHDLPFAISSAPHPCIPHSPFTANTILPDSLFHYFWEDKELACGNNTADGSIQRRTRRAGKAGNQVSPAPQPHPRRRHPFHPRKRRSSKLSPTIRTLEHKNCDTFPTVSCHENDSNSTQQYSSTAAHSSYGDEAPRVSDAGKGLRPPSSVLKNEDD</sequence>
<feature type="compositionally biased region" description="Polar residues" evidence="1">
    <location>
        <begin position="129"/>
        <end position="141"/>
    </location>
</feature>
<protein>
    <submittedName>
        <fullName evidence="2">Uncharacterized protein</fullName>
    </submittedName>
</protein>
<proteinExistence type="predicted"/>
<reference evidence="2 3" key="1">
    <citation type="submission" date="2019-05" db="EMBL/GenBank/DDBJ databases">
        <title>Another draft genome of Portunus trituberculatus and its Hox gene families provides insights of decapod evolution.</title>
        <authorList>
            <person name="Jeong J.-H."/>
            <person name="Song I."/>
            <person name="Kim S."/>
            <person name="Choi T."/>
            <person name="Kim D."/>
            <person name="Ryu S."/>
            <person name="Kim W."/>
        </authorList>
    </citation>
    <scope>NUCLEOTIDE SEQUENCE [LARGE SCALE GENOMIC DNA]</scope>
    <source>
        <tissue evidence="2">Muscle</tissue>
    </source>
</reference>
<feature type="region of interest" description="Disordered" evidence="1">
    <location>
        <begin position="59"/>
        <end position="170"/>
    </location>
</feature>
<evidence type="ECO:0000313" key="2">
    <source>
        <dbReference type="EMBL" id="MPC14412.1"/>
    </source>
</evidence>
<comment type="caution">
    <text evidence="2">The sequence shown here is derived from an EMBL/GenBank/DDBJ whole genome shotgun (WGS) entry which is preliminary data.</text>
</comment>
<evidence type="ECO:0000256" key="1">
    <source>
        <dbReference type="SAM" id="MobiDB-lite"/>
    </source>
</evidence>
<accession>A0A5B7CXG1</accession>
<name>A0A5B7CXG1_PORTR</name>
<dbReference type="EMBL" id="VSRR010000350">
    <property type="protein sequence ID" value="MPC14412.1"/>
    <property type="molecule type" value="Genomic_DNA"/>
</dbReference>
<keyword evidence="3" id="KW-1185">Reference proteome</keyword>
<gene>
    <name evidence="2" type="ORF">E2C01_007178</name>
</gene>
<dbReference type="AlphaFoldDB" id="A0A5B7CXG1"/>